<evidence type="ECO:0000256" key="1">
    <source>
        <dbReference type="SAM" id="MobiDB-lite"/>
    </source>
</evidence>
<name>A0A668T7V4_OREAU</name>
<gene>
    <name evidence="2" type="primary">IQCK</name>
</gene>
<dbReference type="PANTHER" id="PTHR34927:SF1">
    <property type="entry name" value="IQ DOMAIN-CONTAINING PROTEIN K"/>
    <property type="match status" value="1"/>
</dbReference>
<evidence type="ECO:0000313" key="3">
    <source>
        <dbReference type="Proteomes" id="UP000472276"/>
    </source>
</evidence>
<keyword evidence="3" id="KW-1185">Reference proteome</keyword>
<reference evidence="2" key="2">
    <citation type="submission" date="2025-09" db="UniProtKB">
        <authorList>
            <consortium name="Ensembl"/>
        </authorList>
    </citation>
    <scope>IDENTIFICATION</scope>
</reference>
<sequence length="328" mass="37110">MAEIIYTKKSFLQKMCEEFEAEQRSGPSPAWTEASSVSTQLSRYSVLVDDDPLRDFEPDVCCALPGYSALEGPHPSQQNRPPTAETTLFPQVPENPVTRFLEKKVFPVLVPGLEALLREAQKNGCFKRKITAFNPCDFLTEWLYNHNPHRSGQEPVNFHDIPFVKDWLGKHPRPPTPLFLRLTECEAALLIQAFWRGYKIRAQPDVQEMRQWQKKLRETRDIAKTVKQFWAKQERRVGSAMTDLPESPQPGNNVSIQVVSPTPQSTAVQTPTTRMSPQPGEWLTPSLHVREEVAFTSLTNFLSVSNKLIAGSPSLLGTHNLSYPGGTW</sequence>
<reference evidence="2" key="1">
    <citation type="submission" date="2025-08" db="UniProtKB">
        <authorList>
            <consortium name="Ensembl"/>
        </authorList>
    </citation>
    <scope>IDENTIFICATION</scope>
</reference>
<dbReference type="AlphaFoldDB" id="A0A668T7V4"/>
<dbReference type="PROSITE" id="PS50096">
    <property type="entry name" value="IQ"/>
    <property type="match status" value="1"/>
</dbReference>
<dbReference type="CDD" id="cd23767">
    <property type="entry name" value="IQCD"/>
    <property type="match status" value="1"/>
</dbReference>
<accession>A0A668T7V4</accession>
<evidence type="ECO:0008006" key="4">
    <source>
        <dbReference type="Google" id="ProtNLM"/>
    </source>
</evidence>
<dbReference type="CDD" id="cd22969">
    <property type="entry name" value="DD_IQCK"/>
    <property type="match status" value="1"/>
</dbReference>
<organism evidence="2 3">
    <name type="scientific">Oreochromis aureus</name>
    <name type="common">Israeli tilapia</name>
    <name type="synonym">Chromis aureus</name>
    <dbReference type="NCBI Taxonomy" id="47969"/>
    <lineage>
        <taxon>Eukaryota</taxon>
        <taxon>Metazoa</taxon>
        <taxon>Chordata</taxon>
        <taxon>Craniata</taxon>
        <taxon>Vertebrata</taxon>
        <taxon>Euteleostomi</taxon>
        <taxon>Actinopterygii</taxon>
        <taxon>Neopterygii</taxon>
        <taxon>Teleostei</taxon>
        <taxon>Neoteleostei</taxon>
        <taxon>Acanthomorphata</taxon>
        <taxon>Ovalentaria</taxon>
        <taxon>Cichlomorphae</taxon>
        <taxon>Cichliformes</taxon>
        <taxon>Cichlidae</taxon>
        <taxon>African cichlids</taxon>
        <taxon>Pseudocrenilabrinae</taxon>
        <taxon>Oreochromini</taxon>
        <taxon>Oreochromis</taxon>
    </lineage>
</organism>
<feature type="region of interest" description="Disordered" evidence="1">
    <location>
        <begin position="261"/>
        <end position="281"/>
    </location>
</feature>
<dbReference type="Pfam" id="PF00612">
    <property type="entry name" value="IQ"/>
    <property type="match status" value="1"/>
</dbReference>
<dbReference type="InterPro" id="IPR000048">
    <property type="entry name" value="IQ_motif_EF-hand-BS"/>
</dbReference>
<dbReference type="Ensembl" id="ENSOABT00000023836.2">
    <property type="protein sequence ID" value="ENSOABP00000023150.2"/>
    <property type="gene ID" value="ENSOABG00000011153.2"/>
</dbReference>
<feature type="compositionally biased region" description="Polar residues" evidence="1">
    <location>
        <begin position="261"/>
        <end position="276"/>
    </location>
</feature>
<proteinExistence type="predicted"/>
<dbReference type="InterPro" id="IPR043408">
    <property type="entry name" value="IQCK"/>
</dbReference>
<evidence type="ECO:0000313" key="2">
    <source>
        <dbReference type="Ensembl" id="ENSOABP00000023150.2"/>
    </source>
</evidence>
<protein>
    <recommendedName>
        <fullName evidence="4">IQ motif containing K</fullName>
    </recommendedName>
</protein>
<dbReference type="PANTHER" id="PTHR34927">
    <property type="entry name" value="IQ DOMAIN-CONTAINING PROTEIN K"/>
    <property type="match status" value="1"/>
</dbReference>
<dbReference type="Gene3D" id="1.20.890.10">
    <property type="entry name" value="cAMP-dependent protein kinase regulatory subunit, dimerization-anchoring domain"/>
    <property type="match status" value="1"/>
</dbReference>
<dbReference type="OMA" id="YKIRAQP"/>
<dbReference type="Proteomes" id="UP000472276">
    <property type="component" value="Unassembled WGS sequence"/>
</dbReference>